<name>A0ACB6Z9U7_THEGA</name>
<protein>
    <submittedName>
        <fullName evidence="1">Uncharacterized protein</fullName>
    </submittedName>
</protein>
<dbReference type="EMBL" id="MU118056">
    <property type="protein sequence ID" value="KAF9646490.1"/>
    <property type="molecule type" value="Genomic_DNA"/>
</dbReference>
<organism evidence="1 2">
    <name type="scientific">Thelephora ganbajun</name>
    <name type="common">Ganba fungus</name>
    <dbReference type="NCBI Taxonomy" id="370292"/>
    <lineage>
        <taxon>Eukaryota</taxon>
        <taxon>Fungi</taxon>
        <taxon>Dikarya</taxon>
        <taxon>Basidiomycota</taxon>
        <taxon>Agaricomycotina</taxon>
        <taxon>Agaricomycetes</taxon>
        <taxon>Thelephorales</taxon>
        <taxon>Thelephoraceae</taxon>
        <taxon>Thelephora</taxon>
    </lineage>
</organism>
<evidence type="ECO:0000313" key="1">
    <source>
        <dbReference type="EMBL" id="KAF9646490.1"/>
    </source>
</evidence>
<gene>
    <name evidence="1" type="ORF">BDM02DRAFT_3004751</name>
</gene>
<proteinExistence type="predicted"/>
<reference evidence="1" key="2">
    <citation type="journal article" date="2020" name="Nat. Commun.">
        <title>Large-scale genome sequencing of mycorrhizal fungi provides insights into the early evolution of symbiotic traits.</title>
        <authorList>
            <person name="Miyauchi S."/>
            <person name="Kiss E."/>
            <person name="Kuo A."/>
            <person name="Drula E."/>
            <person name="Kohler A."/>
            <person name="Sanchez-Garcia M."/>
            <person name="Morin E."/>
            <person name="Andreopoulos B."/>
            <person name="Barry K.W."/>
            <person name="Bonito G."/>
            <person name="Buee M."/>
            <person name="Carver A."/>
            <person name="Chen C."/>
            <person name="Cichocki N."/>
            <person name="Clum A."/>
            <person name="Culley D."/>
            <person name="Crous P.W."/>
            <person name="Fauchery L."/>
            <person name="Girlanda M."/>
            <person name="Hayes R.D."/>
            <person name="Keri Z."/>
            <person name="LaButti K."/>
            <person name="Lipzen A."/>
            <person name="Lombard V."/>
            <person name="Magnuson J."/>
            <person name="Maillard F."/>
            <person name="Murat C."/>
            <person name="Nolan M."/>
            <person name="Ohm R.A."/>
            <person name="Pangilinan J."/>
            <person name="Pereira M.F."/>
            <person name="Perotto S."/>
            <person name="Peter M."/>
            <person name="Pfister S."/>
            <person name="Riley R."/>
            <person name="Sitrit Y."/>
            <person name="Stielow J.B."/>
            <person name="Szollosi G."/>
            <person name="Zifcakova L."/>
            <person name="Stursova M."/>
            <person name="Spatafora J.W."/>
            <person name="Tedersoo L."/>
            <person name="Vaario L.M."/>
            <person name="Yamada A."/>
            <person name="Yan M."/>
            <person name="Wang P."/>
            <person name="Xu J."/>
            <person name="Bruns T."/>
            <person name="Baldrian P."/>
            <person name="Vilgalys R."/>
            <person name="Dunand C."/>
            <person name="Henrissat B."/>
            <person name="Grigoriev I.V."/>
            <person name="Hibbett D."/>
            <person name="Nagy L.G."/>
            <person name="Martin F.M."/>
        </authorList>
    </citation>
    <scope>NUCLEOTIDE SEQUENCE</scope>
    <source>
        <strain evidence="1">P2</strain>
    </source>
</reference>
<comment type="caution">
    <text evidence="1">The sequence shown here is derived from an EMBL/GenBank/DDBJ whole genome shotgun (WGS) entry which is preliminary data.</text>
</comment>
<dbReference type="Proteomes" id="UP000886501">
    <property type="component" value="Unassembled WGS sequence"/>
</dbReference>
<reference evidence="1" key="1">
    <citation type="submission" date="2019-10" db="EMBL/GenBank/DDBJ databases">
        <authorList>
            <consortium name="DOE Joint Genome Institute"/>
            <person name="Kuo A."/>
            <person name="Miyauchi S."/>
            <person name="Kiss E."/>
            <person name="Drula E."/>
            <person name="Kohler A."/>
            <person name="Sanchez-Garcia M."/>
            <person name="Andreopoulos B."/>
            <person name="Barry K.W."/>
            <person name="Bonito G."/>
            <person name="Buee M."/>
            <person name="Carver A."/>
            <person name="Chen C."/>
            <person name="Cichocki N."/>
            <person name="Clum A."/>
            <person name="Culley D."/>
            <person name="Crous P.W."/>
            <person name="Fauchery L."/>
            <person name="Girlanda M."/>
            <person name="Hayes R."/>
            <person name="Keri Z."/>
            <person name="Labutti K."/>
            <person name="Lipzen A."/>
            <person name="Lombard V."/>
            <person name="Magnuson J."/>
            <person name="Maillard F."/>
            <person name="Morin E."/>
            <person name="Murat C."/>
            <person name="Nolan M."/>
            <person name="Ohm R."/>
            <person name="Pangilinan J."/>
            <person name="Pereira M."/>
            <person name="Perotto S."/>
            <person name="Peter M."/>
            <person name="Riley R."/>
            <person name="Sitrit Y."/>
            <person name="Stielow B."/>
            <person name="Szollosi G."/>
            <person name="Zifcakova L."/>
            <person name="Stursova M."/>
            <person name="Spatafora J.W."/>
            <person name="Tedersoo L."/>
            <person name="Vaario L.-M."/>
            <person name="Yamada A."/>
            <person name="Yan M."/>
            <person name="Wang P."/>
            <person name="Xu J."/>
            <person name="Bruns T."/>
            <person name="Baldrian P."/>
            <person name="Vilgalys R."/>
            <person name="Henrissat B."/>
            <person name="Grigoriev I.V."/>
            <person name="Hibbett D."/>
            <person name="Nagy L.G."/>
            <person name="Martin F.M."/>
        </authorList>
    </citation>
    <scope>NUCLEOTIDE SEQUENCE</scope>
    <source>
        <strain evidence="1">P2</strain>
    </source>
</reference>
<keyword evidence="2" id="KW-1185">Reference proteome</keyword>
<sequence length="207" mass="24301">MSGNATSTKGSKRWQHFYAALQLAIQRSAHKWTWENFTECFPVFCKEEGDRAQGVFNTLSRHMESSLVEATDKFLDDINLKQCIDDLHAAVVDAKLRKQKSEDRPDIWREDLHPRAATRARTIPLLEKERERLLAELQELEDENLKLQEEIASNVRQFEENEKTSESLLDTLDEVLREWERLPADDMSQWAREMIQQRSMSDKSMTF</sequence>
<accession>A0ACB6Z9U7</accession>
<evidence type="ECO:0000313" key="2">
    <source>
        <dbReference type="Proteomes" id="UP000886501"/>
    </source>
</evidence>